<accession>A0ABS9T3A0</accession>
<evidence type="ECO:0000313" key="4">
    <source>
        <dbReference type="Proteomes" id="UP001166784"/>
    </source>
</evidence>
<evidence type="ECO:0000313" key="3">
    <source>
        <dbReference type="EMBL" id="MCH6162741.1"/>
    </source>
</evidence>
<feature type="domain" description="SseB protein N-terminal" evidence="1">
    <location>
        <begin position="20"/>
        <end position="129"/>
    </location>
</feature>
<sequence>MTIPQQYGPGHGGGWPGNELEEALAASLEVPGAGARLLEVLGRSSVWVPLPEGGGPNSPDLDLPTVELDGQVYVPVFSSEQQFLHVVGTHMSFTVAPAREFARGLPPQVGIAVNPEGTVGMPLPPEAVAELCANTPAEQAAWGVARGARVRLFEPDWQDEPVDFLAAAAGEFSALPWLRTARRALASSEGDPPALFVGIELDQLDPQIRQAAHDALARALGQVPVDWLVQLVLMDAAQDPVVDWMRHCVRPFYTRD</sequence>
<dbReference type="Pfam" id="PF14581">
    <property type="entry name" value="SseB_C"/>
    <property type="match status" value="1"/>
</dbReference>
<feature type="domain" description="SseB protein C-terminal" evidence="2">
    <location>
        <begin position="145"/>
        <end position="255"/>
    </location>
</feature>
<gene>
    <name evidence="3" type="ORF">MMA15_20810</name>
</gene>
<dbReference type="RefSeq" id="WP_241061648.1">
    <property type="nucleotide sequence ID" value="NZ_JAKWJU010000002.1"/>
</dbReference>
<name>A0ABS9T3A0_9ACTN</name>
<keyword evidence="4" id="KW-1185">Reference proteome</keyword>
<reference evidence="3" key="2">
    <citation type="journal article" date="2023" name="Int. J. Syst. Evol. Microbiol.">
        <title>Streptomyces marispadix sp. nov., isolated from marine beach sediment of the Northern Coast of Portugal.</title>
        <authorList>
            <person name="dos Santos J.D.N."/>
            <person name="Vitorino I.R."/>
            <person name="Kallscheuer N."/>
            <person name="Srivastava A."/>
            <person name="Krautwurst S."/>
            <person name="Marz M."/>
            <person name="Jogler C."/>
            <person name="Lobo Da Cunha A."/>
            <person name="Catita J."/>
            <person name="Goncalves H."/>
            <person name="Gonzalez I."/>
            <person name="Reyes F."/>
            <person name="Lage O.M."/>
        </authorList>
    </citation>
    <scope>NUCLEOTIDE SEQUENCE</scope>
    <source>
        <strain evidence="3">M600PL45_2</strain>
    </source>
</reference>
<dbReference type="Proteomes" id="UP001166784">
    <property type="component" value="Unassembled WGS sequence"/>
</dbReference>
<proteinExistence type="predicted"/>
<reference evidence="3" key="1">
    <citation type="submission" date="2022-03" db="EMBL/GenBank/DDBJ databases">
        <authorList>
            <person name="Santos J.D.N."/>
            <person name="Kallscheuer N."/>
            <person name="Jogler C."/>
            <person name="Lage O.M."/>
        </authorList>
    </citation>
    <scope>NUCLEOTIDE SEQUENCE</scope>
    <source>
        <strain evidence="3">M600PL45_2</strain>
    </source>
</reference>
<evidence type="ECO:0000259" key="2">
    <source>
        <dbReference type="Pfam" id="PF14581"/>
    </source>
</evidence>
<organism evidence="3 4">
    <name type="scientific">Streptomyces marispadix</name>
    <dbReference type="NCBI Taxonomy" id="2922868"/>
    <lineage>
        <taxon>Bacteria</taxon>
        <taxon>Bacillati</taxon>
        <taxon>Actinomycetota</taxon>
        <taxon>Actinomycetes</taxon>
        <taxon>Kitasatosporales</taxon>
        <taxon>Streptomycetaceae</taxon>
        <taxon>Streptomyces</taxon>
    </lineage>
</organism>
<protein>
    <submittedName>
        <fullName evidence="3">Enhanced serine sensitivity protein SseB</fullName>
    </submittedName>
</protein>
<dbReference type="EMBL" id="JAKWJU010000002">
    <property type="protein sequence ID" value="MCH6162741.1"/>
    <property type="molecule type" value="Genomic_DNA"/>
</dbReference>
<dbReference type="InterPro" id="IPR027945">
    <property type="entry name" value="SseB_C"/>
</dbReference>
<comment type="caution">
    <text evidence="3">The sequence shown here is derived from an EMBL/GenBank/DDBJ whole genome shotgun (WGS) entry which is preliminary data.</text>
</comment>
<dbReference type="Pfam" id="PF07179">
    <property type="entry name" value="SseB"/>
    <property type="match status" value="1"/>
</dbReference>
<dbReference type="InterPro" id="IPR009839">
    <property type="entry name" value="SseB_N"/>
</dbReference>
<evidence type="ECO:0000259" key="1">
    <source>
        <dbReference type="Pfam" id="PF07179"/>
    </source>
</evidence>